<proteinExistence type="predicted"/>
<dbReference type="Proteomes" id="UP001300692">
    <property type="component" value="Unassembled WGS sequence"/>
</dbReference>
<gene>
    <name evidence="1" type="ORF">N7U62_04700</name>
</gene>
<reference evidence="1 2" key="1">
    <citation type="submission" date="2022-10" db="EMBL/GenBank/DDBJ databases">
        <title>Comparative genomics and taxonomic characterization of three novel marine species of genus Reichenbachiella exhibiting antioxidant and polysaccharide degradation activities.</title>
        <authorList>
            <person name="Muhammad N."/>
            <person name="Lee Y.-J."/>
            <person name="Ko J."/>
            <person name="Kim S.-G."/>
        </authorList>
    </citation>
    <scope>NUCLEOTIDE SEQUENCE [LARGE SCALE GENOMIC DNA]</scope>
    <source>
        <strain evidence="1 2">ABR2-5</strain>
    </source>
</reference>
<accession>A0ABT3CRQ2</accession>
<comment type="caution">
    <text evidence="1">The sequence shown here is derived from an EMBL/GenBank/DDBJ whole genome shotgun (WGS) entry which is preliminary data.</text>
</comment>
<sequence>MLFHKLTLPLIFVLLLSTNSEVIGQKIEHKKWMFGGESNMLTNIQNTSRGSRYLDVKITQIQVTPTIGYFWSDNFAFGIALPLEYRNEQYGSNEMIDKTWFFETFLRYYFGQKRWKPFAQIDAGIGAKITEYNNIDGDDKNSYKIYGGDIGITYSLNENIYVDLSFGYHRLRVAPDSRFNDPYFTDNLGSILGFNIIL</sequence>
<dbReference type="SUPFAM" id="SSF56925">
    <property type="entry name" value="OMPA-like"/>
    <property type="match status" value="1"/>
</dbReference>
<organism evidence="1 2">
    <name type="scientific">Reichenbachiella ulvae</name>
    <dbReference type="NCBI Taxonomy" id="2980104"/>
    <lineage>
        <taxon>Bacteria</taxon>
        <taxon>Pseudomonadati</taxon>
        <taxon>Bacteroidota</taxon>
        <taxon>Cytophagia</taxon>
        <taxon>Cytophagales</taxon>
        <taxon>Reichenbachiellaceae</taxon>
        <taxon>Reichenbachiella</taxon>
    </lineage>
</organism>
<name>A0ABT3CRQ2_9BACT</name>
<evidence type="ECO:0000313" key="1">
    <source>
        <dbReference type="EMBL" id="MCV9385948.1"/>
    </source>
</evidence>
<dbReference type="EMBL" id="JAOYOD010000001">
    <property type="protein sequence ID" value="MCV9385948.1"/>
    <property type="molecule type" value="Genomic_DNA"/>
</dbReference>
<dbReference type="Gene3D" id="2.40.160.20">
    <property type="match status" value="1"/>
</dbReference>
<keyword evidence="2" id="KW-1185">Reference proteome</keyword>
<dbReference type="RefSeq" id="WP_264136730.1">
    <property type="nucleotide sequence ID" value="NZ_JAOYOD010000001.1"/>
</dbReference>
<dbReference type="InterPro" id="IPR011250">
    <property type="entry name" value="OMP/PagP_B-barrel"/>
</dbReference>
<evidence type="ECO:0000313" key="2">
    <source>
        <dbReference type="Proteomes" id="UP001300692"/>
    </source>
</evidence>
<protein>
    <submittedName>
        <fullName evidence="1">Porin family protein</fullName>
    </submittedName>
</protein>